<evidence type="ECO:0000313" key="1">
    <source>
        <dbReference type="EMBL" id="KAG5584946.1"/>
    </source>
</evidence>
<name>A0A9J5XAZ2_SOLCO</name>
<dbReference type="Proteomes" id="UP000824120">
    <property type="component" value="Chromosome 9"/>
</dbReference>
<evidence type="ECO:0000313" key="2">
    <source>
        <dbReference type="Proteomes" id="UP000824120"/>
    </source>
</evidence>
<keyword evidence="2" id="KW-1185">Reference proteome</keyword>
<protein>
    <submittedName>
        <fullName evidence="1">Uncharacterized protein</fullName>
    </submittedName>
</protein>
<comment type="caution">
    <text evidence="1">The sequence shown here is derived from an EMBL/GenBank/DDBJ whole genome shotgun (WGS) entry which is preliminary data.</text>
</comment>
<dbReference type="AlphaFoldDB" id="A0A9J5XAZ2"/>
<reference evidence="1 2" key="1">
    <citation type="submission" date="2020-09" db="EMBL/GenBank/DDBJ databases">
        <title>De no assembly of potato wild relative species, Solanum commersonii.</title>
        <authorList>
            <person name="Cho K."/>
        </authorList>
    </citation>
    <scope>NUCLEOTIDE SEQUENCE [LARGE SCALE GENOMIC DNA]</scope>
    <source>
        <strain evidence="1">LZ3.2</strain>
        <tissue evidence="1">Leaf</tissue>
    </source>
</reference>
<organism evidence="1 2">
    <name type="scientific">Solanum commersonii</name>
    <name type="common">Commerson's wild potato</name>
    <name type="synonym">Commerson's nightshade</name>
    <dbReference type="NCBI Taxonomy" id="4109"/>
    <lineage>
        <taxon>Eukaryota</taxon>
        <taxon>Viridiplantae</taxon>
        <taxon>Streptophyta</taxon>
        <taxon>Embryophyta</taxon>
        <taxon>Tracheophyta</taxon>
        <taxon>Spermatophyta</taxon>
        <taxon>Magnoliopsida</taxon>
        <taxon>eudicotyledons</taxon>
        <taxon>Gunneridae</taxon>
        <taxon>Pentapetalae</taxon>
        <taxon>asterids</taxon>
        <taxon>lamiids</taxon>
        <taxon>Solanales</taxon>
        <taxon>Solanaceae</taxon>
        <taxon>Solanoideae</taxon>
        <taxon>Solaneae</taxon>
        <taxon>Solanum</taxon>
    </lineage>
</organism>
<dbReference type="EMBL" id="JACXVP010000009">
    <property type="protein sequence ID" value="KAG5584946.1"/>
    <property type="molecule type" value="Genomic_DNA"/>
</dbReference>
<sequence>MFRKIQLFSRSSPSSSIEGDLRVVLEVCYFVKHYFLHLPQLYRQACPLFKTPVDLSDPWAFTEQFTINHIGPSRKVVVISENETE</sequence>
<accession>A0A9J5XAZ2</accession>
<proteinExistence type="predicted"/>
<gene>
    <name evidence="1" type="ORF">H5410_045380</name>
</gene>